<dbReference type="Pfam" id="PF12697">
    <property type="entry name" value="Abhydrolase_6"/>
    <property type="match status" value="1"/>
</dbReference>
<proteinExistence type="predicted"/>
<dbReference type="InterPro" id="IPR029058">
    <property type="entry name" value="AB_hydrolase_fold"/>
</dbReference>
<dbReference type="Proteomes" id="UP000305948">
    <property type="component" value="Unassembled WGS sequence"/>
</dbReference>
<dbReference type="Gene3D" id="3.40.50.1820">
    <property type="entry name" value="alpha/beta hydrolase"/>
    <property type="match status" value="1"/>
</dbReference>
<keyword evidence="3" id="KW-1185">Reference proteome</keyword>
<dbReference type="InterPro" id="IPR050266">
    <property type="entry name" value="AB_hydrolase_sf"/>
</dbReference>
<dbReference type="STRING" id="5364.A0A5C3NHD5"/>
<dbReference type="AlphaFoldDB" id="A0A5C3NHD5"/>
<accession>A0A5C3NHD5</accession>
<gene>
    <name evidence="2" type="ORF">OE88DRAFT_1622249</name>
</gene>
<keyword evidence="2" id="KW-0378">Hydrolase</keyword>
<dbReference type="EMBL" id="ML213504">
    <property type="protein sequence ID" value="TFK55488.1"/>
    <property type="molecule type" value="Genomic_DNA"/>
</dbReference>
<protein>
    <submittedName>
        <fullName evidence="2">Alpha/beta-hydrolase</fullName>
    </submittedName>
</protein>
<dbReference type="OrthoDB" id="408373at2759"/>
<dbReference type="SUPFAM" id="SSF53474">
    <property type="entry name" value="alpha/beta-Hydrolases"/>
    <property type="match status" value="1"/>
</dbReference>
<dbReference type="PANTHER" id="PTHR43798:SF33">
    <property type="entry name" value="HYDROLASE, PUTATIVE (AFU_ORTHOLOGUE AFUA_2G14860)-RELATED"/>
    <property type="match status" value="1"/>
</dbReference>
<dbReference type="InterPro" id="IPR000073">
    <property type="entry name" value="AB_hydrolase_1"/>
</dbReference>
<feature type="domain" description="AB hydrolase-1" evidence="1">
    <location>
        <begin position="31"/>
        <end position="267"/>
    </location>
</feature>
<organism evidence="2 3">
    <name type="scientific">Heliocybe sulcata</name>
    <dbReference type="NCBI Taxonomy" id="5364"/>
    <lineage>
        <taxon>Eukaryota</taxon>
        <taxon>Fungi</taxon>
        <taxon>Dikarya</taxon>
        <taxon>Basidiomycota</taxon>
        <taxon>Agaricomycotina</taxon>
        <taxon>Agaricomycetes</taxon>
        <taxon>Gloeophyllales</taxon>
        <taxon>Gloeophyllaceae</taxon>
        <taxon>Heliocybe</taxon>
    </lineage>
</organism>
<evidence type="ECO:0000313" key="2">
    <source>
        <dbReference type="EMBL" id="TFK55488.1"/>
    </source>
</evidence>
<reference evidence="2 3" key="1">
    <citation type="journal article" date="2019" name="Nat. Ecol. Evol.">
        <title>Megaphylogeny resolves global patterns of mushroom evolution.</title>
        <authorList>
            <person name="Varga T."/>
            <person name="Krizsan K."/>
            <person name="Foldi C."/>
            <person name="Dima B."/>
            <person name="Sanchez-Garcia M."/>
            <person name="Sanchez-Ramirez S."/>
            <person name="Szollosi G.J."/>
            <person name="Szarkandi J.G."/>
            <person name="Papp V."/>
            <person name="Albert L."/>
            <person name="Andreopoulos W."/>
            <person name="Angelini C."/>
            <person name="Antonin V."/>
            <person name="Barry K.W."/>
            <person name="Bougher N.L."/>
            <person name="Buchanan P."/>
            <person name="Buyck B."/>
            <person name="Bense V."/>
            <person name="Catcheside P."/>
            <person name="Chovatia M."/>
            <person name="Cooper J."/>
            <person name="Damon W."/>
            <person name="Desjardin D."/>
            <person name="Finy P."/>
            <person name="Geml J."/>
            <person name="Haridas S."/>
            <person name="Hughes K."/>
            <person name="Justo A."/>
            <person name="Karasinski D."/>
            <person name="Kautmanova I."/>
            <person name="Kiss B."/>
            <person name="Kocsube S."/>
            <person name="Kotiranta H."/>
            <person name="LaButti K.M."/>
            <person name="Lechner B.E."/>
            <person name="Liimatainen K."/>
            <person name="Lipzen A."/>
            <person name="Lukacs Z."/>
            <person name="Mihaltcheva S."/>
            <person name="Morgado L.N."/>
            <person name="Niskanen T."/>
            <person name="Noordeloos M.E."/>
            <person name="Ohm R.A."/>
            <person name="Ortiz-Santana B."/>
            <person name="Ovrebo C."/>
            <person name="Racz N."/>
            <person name="Riley R."/>
            <person name="Savchenko A."/>
            <person name="Shiryaev A."/>
            <person name="Soop K."/>
            <person name="Spirin V."/>
            <person name="Szebenyi C."/>
            <person name="Tomsovsky M."/>
            <person name="Tulloss R.E."/>
            <person name="Uehling J."/>
            <person name="Grigoriev I.V."/>
            <person name="Vagvolgyi C."/>
            <person name="Papp T."/>
            <person name="Martin F.M."/>
            <person name="Miettinen O."/>
            <person name="Hibbett D.S."/>
            <person name="Nagy L.G."/>
        </authorList>
    </citation>
    <scope>NUCLEOTIDE SEQUENCE [LARGE SCALE GENOMIC DNA]</scope>
    <source>
        <strain evidence="2 3">OMC1185</strain>
    </source>
</reference>
<dbReference type="GO" id="GO:0016020">
    <property type="term" value="C:membrane"/>
    <property type="evidence" value="ECO:0007669"/>
    <property type="project" value="TreeGrafter"/>
</dbReference>
<dbReference type="PANTHER" id="PTHR43798">
    <property type="entry name" value="MONOACYLGLYCEROL LIPASE"/>
    <property type="match status" value="1"/>
</dbReference>
<evidence type="ECO:0000313" key="3">
    <source>
        <dbReference type="Proteomes" id="UP000305948"/>
    </source>
</evidence>
<name>A0A5C3NHD5_9AGAM</name>
<dbReference type="GO" id="GO:0016787">
    <property type="term" value="F:hydrolase activity"/>
    <property type="evidence" value="ECO:0007669"/>
    <property type="project" value="UniProtKB-KW"/>
</dbReference>
<evidence type="ECO:0000259" key="1">
    <source>
        <dbReference type="Pfam" id="PF12697"/>
    </source>
</evidence>
<sequence>MAPVLDRRLLRSSDGLQVYAEAAGNKEGPSIVFAHGLTLTAQCFDLFFEDPELLKEFYLVRYDLRGHGRSAHPETLEGHASSIWADDFMTVVNAFGLHKPVHFGWLVRTIAADYCLNVNPIPVSGIIYACSLPWVGPLMAVVGLPAIMGFMPGLFGTDDVALNRRVTIDFGDSVFAEPEKVPFKTRCEWIGSSVFCGPKDANFVCSRPQDPAGLYKAGSEGLPLLILSGTLDRQVDGKILEREMKPHFTNMETKFFEGAGHAVFYDAYQGTKEAMVAFVRKVTVCGTSLRHSRARCSRRWLGMSSLWTRCFLGNNHAGHICTDRVLHLSSGHRFSHLNCLDRILDRLPD</sequence>